<dbReference type="GO" id="GO:0000166">
    <property type="term" value="F:nucleotide binding"/>
    <property type="evidence" value="ECO:0007669"/>
    <property type="project" value="InterPro"/>
</dbReference>
<dbReference type="Gene3D" id="3.40.1820.10">
    <property type="entry name" value="DnaQ-like 3'-5' exonuclease"/>
    <property type="match status" value="1"/>
</dbReference>
<reference evidence="11" key="1">
    <citation type="journal article" date="2021" name="Proc. Natl. Acad. Sci. U.S.A.">
        <title>A Catalog of Tens of Thousands of Viruses from Human Metagenomes Reveals Hidden Associations with Chronic Diseases.</title>
        <authorList>
            <person name="Tisza M.J."/>
            <person name="Buck C.B."/>
        </authorList>
    </citation>
    <scope>NUCLEOTIDE SEQUENCE</scope>
    <source>
        <strain evidence="11">CtL4h4</strain>
    </source>
</reference>
<dbReference type="Gene3D" id="3.30.420.10">
    <property type="entry name" value="Ribonuclease H-like superfamily/Ribonuclease H"/>
    <property type="match status" value="1"/>
</dbReference>
<keyword evidence="8" id="KW-0235">DNA replication</keyword>
<dbReference type="InterPro" id="IPR006133">
    <property type="entry name" value="DNA-dir_DNA_pol_B_exonuc"/>
</dbReference>
<dbReference type="InterPro" id="IPR006134">
    <property type="entry name" value="DNA-dir_DNA_pol_B_multi_dom"/>
</dbReference>
<dbReference type="InterPro" id="IPR017964">
    <property type="entry name" value="DNA-dir_DNA_pol_B_CS"/>
</dbReference>
<evidence type="ECO:0000256" key="6">
    <source>
        <dbReference type="ARBA" id="ARBA00023125"/>
    </source>
</evidence>
<evidence type="ECO:0000256" key="4">
    <source>
        <dbReference type="ARBA" id="ARBA00022932"/>
    </source>
</evidence>
<organism evidence="11">
    <name type="scientific">Phage sp. ctL4h4</name>
    <dbReference type="NCBI Taxonomy" id="2828005"/>
    <lineage>
        <taxon>Viruses</taxon>
    </lineage>
</organism>
<evidence type="ECO:0000313" key="11">
    <source>
        <dbReference type="EMBL" id="DAF62033.1"/>
    </source>
</evidence>
<comment type="similarity">
    <text evidence="1 8">Belongs to the DNA polymerase type-B family.</text>
</comment>
<feature type="domain" description="DNA-directed DNA polymerase family B exonuclease" evidence="10">
    <location>
        <begin position="75"/>
        <end position="270"/>
    </location>
</feature>
<accession>A0A8S5TFI9</accession>
<dbReference type="Gene3D" id="1.20.1280.300">
    <property type="match status" value="1"/>
</dbReference>
<evidence type="ECO:0000259" key="10">
    <source>
        <dbReference type="Pfam" id="PF03104"/>
    </source>
</evidence>
<sequence>MILDYNFSSKKQQLTISYIKENGAKGLLKYDVSRFKTFYEDPNGNFTNWNGNKCDIKWTNKPHKFDIKTFIKELPKEDRDKLTAKYTPKNYSVDIEVECGDEFPEPSEAKFPIYTISVVNDNMECVVMGTKNINNEEEQWISDEYYNYLQQSEFFNRLNLHPRVKYLSFDSEEMMLTYFLKNIVAKAPIMFGWNFTGFDWLYITNRIRLHYKNIPLPICSCDWNMTQERHMDFRNKYYNLSVPCHTLVIDMMDVINTDFVVMPIKESLSLDYIGSESPVKLSKVKYDGNLEALYRSDYKRYVFYNCIDSAIVMLIDKCFGTLKNFEMQALFAEEKIKDAFSRIASTESLFWNYWYDRGIKIVPPEKFVGDRGELMGAYVKTPTPGKHNYVCCNDFASLYPSSIAACNLSIENYMGSILDGQFTEEQLEEYRKDKNYFVTVMGSVYKNDKDYAFKDIQSSLKHARNKSKYLSKKLDAIVMLDVEHFEKAESMSQDPYTDDLIQVLENIGYQGVKCSDDIKNIQDLELFKRKLDFEIHYLAAMEQAIKILMNSMYGGTSHVAFAWFNIRLANDITGESRNLIHIMEKHIPEWFQNNWLGATELHKSLNVEIDPNYQLSEKLLVEPVYGDTDSIYSSYAELVKTIKGHEAWDDNKIAHFIVDLSLNFLNDHNKQVMEEYYFARHSRSMPHEFELETLNKSGVWLDVKKRYAQILLWKDGKYFDQDELPLKVKGLEMIKSSYPKIARNTLKKLTRTLLENDGPNLIHKLNMEMQKSISVFNNAPIEDVCPTSSVNNYDKFVVNDEDPNNLILQRGTPFVVRATALHNSYIKKYNYKGNLSYGGKHRWYVIKDKNSRKSVDNYFAYEPGLYPEWAAETCPIDRKAMFERMILSPFNRILEPIGLPVLQYEGSIQTDLFA</sequence>
<name>A0A8S5TFI9_9VIRU</name>
<keyword evidence="6 8" id="KW-0238">DNA-binding</keyword>
<keyword evidence="2 8" id="KW-0808">Transferase</keyword>
<dbReference type="PANTHER" id="PTHR10322">
    <property type="entry name" value="DNA POLYMERASE CATALYTIC SUBUNIT"/>
    <property type="match status" value="1"/>
</dbReference>
<dbReference type="Gene3D" id="3.90.1600.10">
    <property type="entry name" value="Palm domain of DNA polymerase"/>
    <property type="match status" value="2"/>
</dbReference>
<keyword evidence="4 8" id="KW-0239">DNA-directed DNA polymerase</keyword>
<dbReference type="SUPFAM" id="SSF53098">
    <property type="entry name" value="Ribonuclease H-like"/>
    <property type="match status" value="1"/>
</dbReference>
<dbReference type="GO" id="GO:0039693">
    <property type="term" value="P:viral DNA genome replication"/>
    <property type="evidence" value="ECO:0007669"/>
    <property type="project" value="UniProtKB-KW"/>
</dbReference>
<evidence type="ECO:0000256" key="5">
    <source>
        <dbReference type="ARBA" id="ARBA00023109"/>
    </source>
</evidence>
<dbReference type="InterPro" id="IPR012337">
    <property type="entry name" value="RNaseH-like_sf"/>
</dbReference>
<evidence type="ECO:0000256" key="2">
    <source>
        <dbReference type="ARBA" id="ARBA00022679"/>
    </source>
</evidence>
<dbReference type="Pfam" id="PF00136">
    <property type="entry name" value="DNA_pol_B"/>
    <property type="match status" value="1"/>
</dbReference>
<dbReference type="PANTHER" id="PTHR10322:SF23">
    <property type="entry name" value="DNA POLYMERASE DELTA CATALYTIC SUBUNIT"/>
    <property type="match status" value="1"/>
</dbReference>
<evidence type="ECO:0000259" key="9">
    <source>
        <dbReference type="Pfam" id="PF00136"/>
    </source>
</evidence>
<dbReference type="EMBL" id="BK032819">
    <property type="protein sequence ID" value="DAF62033.1"/>
    <property type="molecule type" value="Genomic_DNA"/>
</dbReference>
<dbReference type="GO" id="GO:0003677">
    <property type="term" value="F:DNA binding"/>
    <property type="evidence" value="ECO:0007669"/>
    <property type="project" value="UniProtKB-KW"/>
</dbReference>
<dbReference type="InterPro" id="IPR043502">
    <property type="entry name" value="DNA/RNA_pol_sf"/>
</dbReference>
<evidence type="ECO:0000256" key="8">
    <source>
        <dbReference type="RuleBase" id="RU000442"/>
    </source>
</evidence>
<dbReference type="Pfam" id="PF03104">
    <property type="entry name" value="DNA_pol_B_exo1"/>
    <property type="match status" value="1"/>
</dbReference>
<keyword evidence="3 8" id="KW-0548">Nucleotidyltransferase</keyword>
<dbReference type="InterPro" id="IPR036397">
    <property type="entry name" value="RNaseH_sf"/>
</dbReference>
<dbReference type="SUPFAM" id="SSF56672">
    <property type="entry name" value="DNA/RNA polymerases"/>
    <property type="match status" value="1"/>
</dbReference>
<dbReference type="GO" id="GO:0006261">
    <property type="term" value="P:DNA-templated DNA replication"/>
    <property type="evidence" value="ECO:0007669"/>
    <property type="project" value="TreeGrafter"/>
</dbReference>
<comment type="catalytic activity">
    <reaction evidence="7 8">
        <text>DNA(n) + a 2'-deoxyribonucleoside 5'-triphosphate = DNA(n+1) + diphosphate</text>
        <dbReference type="Rhea" id="RHEA:22508"/>
        <dbReference type="Rhea" id="RHEA-COMP:17339"/>
        <dbReference type="Rhea" id="RHEA-COMP:17340"/>
        <dbReference type="ChEBI" id="CHEBI:33019"/>
        <dbReference type="ChEBI" id="CHEBI:61560"/>
        <dbReference type="ChEBI" id="CHEBI:173112"/>
        <dbReference type="EC" id="2.7.7.7"/>
    </reaction>
</comment>
<evidence type="ECO:0000256" key="3">
    <source>
        <dbReference type="ARBA" id="ARBA00022695"/>
    </source>
</evidence>
<dbReference type="GO" id="GO:0003887">
    <property type="term" value="F:DNA-directed DNA polymerase activity"/>
    <property type="evidence" value="ECO:0007669"/>
    <property type="project" value="UniProtKB-KW"/>
</dbReference>
<dbReference type="InterPro" id="IPR023211">
    <property type="entry name" value="DNA_pol_palm_dom_sf"/>
</dbReference>
<dbReference type="EC" id="2.7.7.7" evidence="8"/>
<feature type="domain" description="DNA-directed DNA polymerase family B multifunctional" evidence="9">
    <location>
        <begin position="534"/>
        <end position="790"/>
    </location>
</feature>
<dbReference type="PRINTS" id="PR00106">
    <property type="entry name" value="DNAPOLB"/>
</dbReference>
<protein>
    <recommendedName>
        <fullName evidence="8">DNA polymerase</fullName>
        <ecNumber evidence="8">2.7.7.7</ecNumber>
    </recommendedName>
</protein>
<evidence type="ECO:0000256" key="7">
    <source>
        <dbReference type="ARBA" id="ARBA00049244"/>
    </source>
</evidence>
<evidence type="ECO:0000256" key="1">
    <source>
        <dbReference type="ARBA" id="ARBA00005755"/>
    </source>
</evidence>
<dbReference type="InterPro" id="IPR050240">
    <property type="entry name" value="DNA_pol_type-B"/>
</dbReference>
<dbReference type="PROSITE" id="PS00116">
    <property type="entry name" value="DNA_POLYMERASE_B"/>
    <property type="match status" value="1"/>
</dbReference>
<keyword evidence="5" id="KW-1194">Viral DNA replication</keyword>
<dbReference type="InterPro" id="IPR006172">
    <property type="entry name" value="DNA-dir_DNA_pol_B"/>
</dbReference>
<proteinExistence type="inferred from homology"/>
<dbReference type="SMART" id="SM00486">
    <property type="entry name" value="POLBc"/>
    <property type="match status" value="1"/>
</dbReference>